<sequence length="437" mass="47648">MATENESFKDKLLRVVGKISSSRHMVALRDGIAQAVPLIIIGSIFMIIGQFPIKGYLNFMAHTFGSNWNIVVQQITFASFDLMGLVAVIGISYNLAKSYKDVAPLPAALVAMCGFFLTIPFTMHKDGSFWIPLAQLGSTGLFIAIIIGLFLTDLYVWMIHKHFTIKMPSTVPPAVSESFAALFPGLFCLLLAWVVRLGISATPIETIPNLMQFIFKPISAVGTSLPGALICEFLISFLWLFGVHGANVVSGIMMAFWLQAMQQNAVAFAAHKALPHIVTQQFFDNFVHIGGAGATLGLALMMFMFAKSDEYKTLGRLEIAPAIFNINEPLIFGFPIVMNIYIALPFIIAPLANVLITYGAMATGLCAKTIGVMVPWTTPVVISGYLATGHISGAITQLVCLAVDAVIYLFFFKKADKKKLQEAMEMQKAQEAQEAKA</sequence>
<dbReference type="InterPro" id="IPR004796">
    <property type="entry name" value="PTS_IIC_cello"/>
</dbReference>
<feature type="transmembrane region" description="Helical" evidence="9">
    <location>
        <begin position="133"/>
        <end position="159"/>
    </location>
</feature>
<feature type="transmembrane region" description="Helical" evidence="9">
    <location>
        <begin position="394"/>
        <end position="412"/>
    </location>
</feature>
<feature type="transmembrane region" description="Helical" evidence="9">
    <location>
        <begin position="370"/>
        <end position="388"/>
    </location>
</feature>
<accession>A0A9D1UW21</accession>
<dbReference type="InterPro" id="IPR051088">
    <property type="entry name" value="PTS_Sugar-EIIC/EIIB"/>
</dbReference>
<feature type="transmembrane region" description="Helical" evidence="9">
    <location>
        <begin position="220"/>
        <end position="242"/>
    </location>
</feature>
<feature type="domain" description="PTS EIIC type-3" evidence="10">
    <location>
        <begin position="8"/>
        <end position="411"/>
    </location>
</feature>
<evidence type="ECO:0000256" key="9">
    <source>
        <dbReference type="SAM" id="Phobius"/>
    </source>
</evidence>
<reference evidence="11" key="1">
    <citation type="journal article" date="2021" name="PeerJ">
        <title>Extensive microbial diversity within the chicken gut microbiome revealed by metagenomics and culture.</title>
        <authorList>
            <person name="Gilroy R."/>
            <person name="Ravi A."/>
            <person name="Getino M."/>
            <person name="Pursley I."/>
            <person name="Horton D.L."/>
            <person name="Alikhan N.F."/>
            <person name="Baker D."/>
            <person name="Gharbi K."/>
            <person name="Hall N."/>
            <person name="Watson M."/>
            <person name="Adriaenssens E.M."/>
            <person name="Foster-Nyarko E."/>
            <person name="Jarju S."/>
            <person name="Secka A."/>
            <person name="Antonio M."/>
            <person name="Oren A."/>
            <person name="Chaudhuri R.R."/>
            <person name="La Ragione R."/>
            <person name="Hildebrand F."/>
            <person name="Pallen M.J."/>
        </authorList>
    </citation>
    <scope>NUCLEOTIDE SEQUENCE</scope>
    <source>
        <strain evidence="11">6627</strain>
    </source>
</reference>
<feature type="transmembrane region" description="Helical" evidence="9">
    <location>
        <begin position="336"/>
        <end position="358"/>
    </location>
</feature>
<comment type="caution">
    <text evidence="11">The sequence shown here is derived from an EMBL/GenBank/DDBJ whole genome shotgun (WGS) entry which is preliminary data.</text>
</comment>
<keyword evidence="4 8" id="KW-0762">Sugar transport</keyword>
<comment type="function">
    <text evidence="8">The phosphoenolpyruvate-dependent sugar phosphotransferase system (PTS), a major carbohydrate active -transport system, catalyzes the phosphorylation of incoming sugar substrates concomitant with their translocation across the cell membrane.</text>
</comment>
<proteinExistence type="predicted"/>
<dbReference type="GO" id="GO:1901264">
    <property type="term" value="P:carbohydrate derivative transport"/>
    <property type="evidence" value="ECO:0007669"/>
    <property type="project" value="TreeGrafter"/>
</dbReference>
<feature type="transmembrane region" description="Helical" evidence="9">
    <location>
        <begin position="102"/>
        <end position="121"/>
    </location>
</feature>
<evidence type="ECO:0000313" key="11">
    <source>
        <dbReference type="EMBL" id="HIX01507.1"/>
    </source>
</evidence>
<dbReference type="EMBL" id="DXFP01000014">
    <property type="protein sequence ID" value="HIX01507.1"/>
    <property type="molecule type" value="Genomic_DNA"/>
</dbReference>
<dbReference type="GO" id="GO:0005886">
    <property type="term" value="C:plasma membrane"/>
    <property type="evidence" value="ECO:0007669"/>
    <property type="project" value="UniProtKB-SubCell"/>
</dbReference>
<name>A0A9D1UW21_9LACO</name>
<dbReference type="PIRSF" id="PIRSF006351">
    <property type="entry name" value="PTS_EIIC-Cellobiose"/>
    <property type="match status" value="1"/>
</dbReference>
<dbReference type="AlphaFoldDB" id="A0A9D1UW21"/>
<dbReference type="NCBIfam" id="TIGR00410">
    <property type="entry name" value="lacE"/>
    <property type="match status" value="1"/>
</dbReference>
<dbReference type="GO" id="GO:0008982">
    <property type="term" value="F:protein-N(PI)-phosphohistidine-sugar phosphotransferase activity"/>
    <property type="evidence" value="ECO:0007669"/>
    <property type="project" value="UniProtKB-UniRule"/>
</dbReference>
<feature type="transmembrane region" description="Helical" evidence="9">
    <location>
        <begin position="282"/>
        <end position="306"/>
    </location>
</feature>
<evidence type="ECO:0000256" key="7">
    <source>
        <dbReference type="ARBA" id="ARBA00023136"/>
    </source>
</evidence>
<dbReference type="InterPro" id="IPR004501">
    <property type="entry name" value="PTS_EIIC_3"/>
</dbReference>
<feature type="transmembrane region" description="Helical" evidence="9">
    <location>
        <begin position="179"/>
        <end position="199"/>
    </location>
</feature>
<dbReference type="GO" id="GO:0009401">
    <property type="term" value="P:phosphoenolpyruvate-dependent sugar phosphotransferase system"/>
    <property type="evidence" value="ECO:0007669"/>
    <property type="project" value="InterPro"/>
</dbReference>
<evidence type="ECO:0000256" key="2">
    <source>
        <dbReference type="ARBA" id="ARBA00022448"/>
    </source>
</evidence>
<gene>
    <name evidence="11" type="ORF">H9861_02000</name>
</gene>
<dbReference type="PANTHER" id="PTHR33989:SF11">
    <property type="entry name" value="LICHENAN PERMEASE IIC COMPONENT"/>
    <property type="match status" value="1"/>
</dbReference>
<feature type="transmembrane region" description="Helical" evidence="9">
    <location>
        <begin position="74"/>
        <end position="96"/>
    </location>
</feature>
<keyword evidence="7 8" id="KW-0472">Membrane</keyword>
<keyword evidence="2 8" id="KW-0813">Transport</keyword>
<evidence type="ECO:0000256" key="1">
    <source>
        <dbReference type="ARBA" id="ARBA00004651"/>
    </source>
</evidence>
<evidence type="ECO:0000256" key="5">
    <source>
        <dbReference type="ARBA" id="ARBA00022692"/>
    </source>
</evidence>
<dbReference type="Proteomes" id="UP000823963">
    <property type="component" value="Unassembled WGS sequence"/>
</dbReference>
<keyword evidence="6 9" id="KW-1133">Transmembrane helix</keyword>
<evidence type="ECO:0000313" key="12">
    <source>
        <dbReference type="Proteomes" id="UP000823963"/>
    </source>
</evidence>
<dbReference type="PROSITE" id="PS51105">
    <property type="entry name" value="PTS_EIIC_TYPE_3"/>
    <property type="match status" value="1"/>
</dbReference>
<dbReference type="InterPro" id="IPR003352">
    <property type="entry name" value="PTS_EIIC"/>
</dbReference>
<evidence type="ECO:0000259" key="10">
    <source>
        <dbReference type="PROSITE" id="PS51105"/>
    </source>
</evidence>
<comment type="subcellular location">
    <subcellularLocation>
        <location evidence="1">Cell membrane</location>
        <topology evidence="1">Multi-pass membrane protein</topology>
    </subcellularLocation>
</comment>
<keyword evidence="5 9" id="KW-0812">Transmembrane</keyword>
<dbReference type="Pfam" id="PF02378">
    <property type="entry name" value="PTS_EIIC"/>
    <property type="match status" value="1"/>
</dbReference>
<reference evidence="11" key="2">
    <citation type="submission" date="2021-04" db="EMBL/GenBank/DDBJ databases">
        <authorList>
            <person name="Gilroy R."/>
        </authorList>
    </citation>
    <scope>NUCLEOTIDE SEQUENCE</scope>
    <source>
        <strain evidence="11">6627</strain>
    </source>
</reference>
<keyword evidence="3 8" id="KW-1003">Cell membrane</keyword>
<organism evidence="11 12">
    <name type="scientific">Candidatus Ligilactobacillus excrementigallinarum</name>
    <dbReference type="NCBI Taxonomy" id="2838641"/>
    <lineage>
        <taxon>Bacteria</taxon>
        <taxon>Bacillati</taxon>
        <taxon>Bacillota</taxon>
        <taxon>Bacilli</taxon>
        <taxon>Lactobacillales</taxon>
        <taxon>Lactobacillaceae</taxon>
        <taxon>Ligilactobacillus</taxon>
    </lineage>
</organism>
<evidence type="ECO:0000256" key="8">
    <source>
        <dbReference type="PIRNR" id="PIRNR006351"/>
    </source>
</evidence>
<evidence type="ECO:0000256" key="4">
    <source>
        <dbReference type="ARBA" id="ARBA00022597"/>
    </source>
</evidence>
<evidence type="ECO:0000256" key="3">
    <source>
        <dbReference type="ARBA" id="ARBA00022475"/>
    </source>
</evidence>
<protein>
    <recommendedName>
        <fullName evidence="8">Permease IIC component</fullName>
    </recommendedName>
</protein>
<evidence type="ECO:0000256" key="6">
    <source>
        <dbReference type="ARBA" id="ARBA00022989"/>
    </source>
</evidence>
<dbReference type="PANTHER" id="PTHR33989">
    <property type="match status" value="1"/>
</dbReference>
<feature type="transmembrane region" description="Helical" evidence="9">
    <location>
        <begin position="32"/>
        <end position="53"/>
    </location>
</feature>